<evidence type="ECO:0000256" key="1">
    <source>
        <dbReference type="SAM" id="MobiDB-lite"/>
    </source>
</evidence>
<feature type="region of interest" description="Disordered" evidence="1">
    <location>
        <begin position="310"/>
        <end position="329"/>
    </location>
</feature>
<sequence>MQRRQDSVRVVAKVRPARLEPACHPATSRHTRATRRHIAVRSLSWRSLSVIRLRLGMSRDRRVRRCRSGIRCLGRVGSRDRRQSLHSYGNDGARHRELSLLNLVFHSEAGERLIINFVLLHSELLCDRCGIDVHGEWRRLHTAEALRVRGHGLESQVVAEVHIRDGGRIGRVRVEKDSQELHAQLFRVRRSSDTRIVRAILDGLVKLGHVEHWCELVCRVERRLPKLQEQLLQILGIKFAWRRQSGTKLYGREVEDRICGSGSGSEVHGVLIGQGEQGVYDGWGKGQVRLRIVTDECTFLAVITMPSSPAAMAGTERGRSSHPGSLEGA</sequence>
<protein>
    <submittedName>
        <fullName evidence="2">Uncharacterized protein</fullName>
    </submittedName>
</protein>
<keyword evidence="3" id="KW-1185">Reference proteome</keyword>
<name>A0A371D641_9APHY</name>
<dbReference type="Proteomes" id="UP000256964">
    <property type="component" value="Unassembled WGS sequence"/>
</dbReference>
<gene>
    <name evidence="2" type="ORF">OH76DRAFT_689836</name>
</gene>
<dbReference type="AlphaFoldDB" id="A0A371D641"/>
<dbReference type="EMBL" id="KZ857414">
    <property type="protein sequence ID" value="RDX48001.1"/>
    <property type="molecule type" value="Genomic_DNA"/>
</dbReference>
<accession>A0A371D641</accession>
<reference evidence="2 3" key="1">
    <citation type="journal article" date="2018" name="Biotechnol. Biofuels">
        <title>Integrative visual omics of the white-rot fungus Polyporus brumalis exposes the biotechnological potential of its oxidative enzymes for delignifying raw plant biomass.</title>
        <authorList>
            <person name="Miyauchi S."/>
            <person name="Rancon A."/>
            <person name="Drula E."/>
            <person name="Hage H."/>
            <person name="Chaduli D."/>
            <person name="Favel A."/>
            <person name="Grisel S."/>
            <person name="Henrissat B."/>
            <person name="Herpoel-Gimbert I."/>
            <person name="Ruiz-Duenas F.J."/>
            <person name="Chevret D."/>
            <person name="Hainaut M."/>
            <person name="Lin J."/>
            <person name="Wang M."/>
            <person name="Pangilinan J."/>
            <person name="Lipzen A."/>
            <person name="Lesage-Meessen L."/>
            <person name="Navarro D."/>
            <person name="Riley R."/>
            <person name="Grigoriev I.V."/>
            <person name="Zhou S."/>
            <person name="Raouche S."/>
            <person name="Rosso M.N."/>
        </authorList>
    </citation>
    <scope>NUCLEOTIDE SEQUENCE [LARGE SCALE GENOMIC DNA]</scope>
    <source>
        <strain evidence="2 3">BRFM 1820</strain>
    </source>
</reference>
<proteinExistence type="predicted"/>
<organism evidence="2 3">
    <name type="scientific">Lentinus brumalis</name>
    <dbReference type="NCBI Taxonomy" id="2498619"/>
    <lineage>
        <taxon>Eukaryota</taxon>
        <taxon>Fungi</taxon>
        <taxon>Dikarya</taxon>
        <taxon>Basidiomycota</taxon>
        <taxon>Agaricomycotina</taxon>
        <taxon>Agaricomycetes</taxon>
        <taxon>Polyporales</taxon>
        <taxon>Polyporaceae</taxon>
        <taxon>Lentinus</taxon>
    </lineage>
</organism>
<evidence type="ECO:0000313" key="2">
    <source>
        <dbReference type="EMBL" id="RDX48001.1"/>
    </source>
</evidence>
<evidence type="ECO:0000313" key="3">
    <source>
        <dbReference type="Proteomes" id="UP000256964"/>
    </source>
</evidence>